<gene>
    <name evidence="2" type="ORF">AFUS01_LOCUS41105</name>
</gene>
<proteinExistence type="predicted"/>
<organism evidence="2 3">
    <name type="scientific">Allacma fusca</name>
    <dbReference type="NCBI Taxonomy" id="39272"/>
    <lineage>
        <taxon>Eukaryota</taxon>
        <taxon>Metazoa</taxon>
        <taxon>Ecdysozoa</taxon>
        <taxon>Arthropoda</taxon>
        <taxon>Hexapoda</taxon>
        <taxon>Collembola</taxon>
        <taxon>Symphypleona</taxon>
        <taxon>Sminthuridae</taxon>
        <taxon>Allacma</taxon>
    </lineage>
</organism>
<dbReference type="Proteomes" id="UP000708208">
    <property type="component" value="Unassembled WGS sequence"/>
</dbReference>
<name>A0A8J2PIA0_9HEXA</name>
<keyword evidence="3" id="KW-1185">Reference proteome</keyword>
<evidence type="ECO:0000313" key="3">
    <source>
        <dbReference type="Proteomes" id="UP000708208"/>
    </source>
</evidence>
<dbReference type="OrthoDB" id="10030726at2759"/>
<protein>
    <submittedName>
        <fullName evidence="2">Uncharacterized protein</fullName>
    </submittedName>
</protein>
<comment type="caution">
    <text evidence="2">The sequence shown here is derived from an EMBL/GenBank/DDBJ whole genome shotgun (WGS) entry which is preliminary data.</text>
</comment>
<evidence type="ECO:0000256" key="1">
    <source>
        <dbReference type="SAM" id="Coils"/>
    </source>
</evidence>
<feature type="coiled-coil region" evidence="1">
    <location>
        <begin position="9"/>
        <end position="43"/>
    </location>
</feature>
<keyword evidence="1" id="KW-0175">Coiled coil</keyword>
<feature type="non-terminal residue" evidence="2">
    <location>
        <position position="156"/>
    </location>
</feature>
<sequence>MAATNRNRITDLKTLQEAQQKTLDELEQKIKSNTENIRRLQNSFNEAITSMQGLQHDHDELKGKLISTNYVISYITSRLMLGRSIIKESHRNWKQGKITGSLLDYLNFTMPCGDNCPLHFAQAQSCRMSEDGTKLFMDFNAPIVSAKLTLVEADPF</sequence>
<reference evidence="2" key="1">
    <citation type="submission" date="2021-06" db="EMBL/GenBank/DDBJ databases">
        <authorList>
            <person name="Hodson N. C."/>
            <person name="Mongue J. A."/>
            <person name="Jaron S. K."/>
        </authorList>
    </citation>
    <scope>NUCLEOTIDE SEQUENCE</scope>
</reference>
<accession>A0A8J2PIA0</accession>
<evidence type="ECO:0000313" key="2">
    <source>
        <dbReference type="EMBL" id="CAG7831358.1"/>
    </source>
</evidence>
<dbReference type="EMBL" id="CAJVCH010560122">
    <property type="protein sequence ID" value="CAG7831358.1"/>
    <property type="molecule type" value="Genomic_DNA"/>
</dbReference>
<dbReference type="AlphaFoldDB" id="A0A8J2PIA0"/>